<evidence type="ECO:0008006" key="4">
    <source>
        <dbReference type="Google" id="ProtNLM"/>
    </source>
</evidence>
<feature type="transmembrane region" description="Helical" evidence="1">
    <location>
        <begin position="77"/>
        <end position="94"/>
    </location>
</feature>
<keyword evidence="1" id="KW-0812">Transmembrane</keyword>
<sequence length="190" mass="21390">MVSMAWFRDAVTMRRISAFARSRTGYRLVVTAAWLAVMMLCARAYSSVYHQDPDKHPEGWFDFPMGGNPLVSPEGRFFLTPLFGTVACLALLVARPLPRSLWAVAVPAGAVLTAATWFISHHHWCCRSVDTIVRGYPYPFSVRNYRTGDWDRTHLEWIGLLTDVVVNALAFLLAALVIRAATDLHRSIPR</sequence>
<evidence type="ECO:0000313" key="3">
    <source>
        <dbReference type="Proteomes" id="UP000602198"/>
    </source>
</evidence>
<evidence type="ECO:0000313" key="2">
    <source>
        <dbReference type="EMBL" id="MBL1077583.1"/>
    </source>
</evidence>
<feature type="transmembrane region" description="Helical" evidence="1">
    <location>
        <begin position="101"/>
        <end position="119"/>
    </location>
</feature>
<keyword evidence="1" id="KW-0472">Membrane</keyword>
<protein>
    <recommendedName>
        <fullName evidence="4">DUF1772 domain-containing protein</fullName>
    </recommendedName>
</protein>
<keyword evidence="1" id="KW-1133">Transmembrane helix</keyword>
<proteinExistence type="predicted"/>
<gene>
    <name evidence="2" type="ORF">JK358_24560</name>
</gene>
<organism evidence="2 3">
    <name type="scientific">Nocardia acididurans</name>
    <dbReference type="NCBI Taxonomy" id="2802282"/>
    <lineage>
        <taxon>Bacteria</taxon>
        <taxon>Bacillati</taxon>
        <taxon>Actinomycetota</taxon>
        <taxon>Actinomycetes</taxon>
        <taxon>Mycobacteriales</taxon>
        <taxon>Nocardiaceae</taxon>
        <taxon>Nocardia</taxon>
    </lineage>
</organism>
<name>A0ABS1MAC5_9NOCA</name>
<comment type="caution">
    <text evidence="2">The sequence shown here is derived from an EMBL/GenBank/DDBJ whole genome shotgun (WGS) entry which is preliminary data.</text>
</comment>
<dbReference type="EMBL" id="JAERRJ010000009">
    <property type="protein sequence ID" value="MBL1077583.1"/>
    <property type="molecule type" value="Genomic_DNA"/>
</dbReference>
<dbReference type="Proteomes" id="UP000602198">
    <property type="component" value="Unassembled WGS sequence"/>
</dbReference>
<reference evidence="2 3" key="1">
    <citation type="submission" date="2021-01" db="EMBL/GenBank/DDBJ databases">
        <title>WGS of actinomycetes isolated from Thailand.</title>
        <authorList>
            <person name="Thawai C."/>
        </authorList>
    </citation>
    <scope>NUCLEOTIDE SEQUENCE [LARGE SCALE GENOMIC DNA]</scope>
    <source>
        <strain evidence="2 3">LPG 2</strain>
    </source>
</reference>
<accession>A0ABS1MAC5</accession>
<keyword evidence="3" id="KW-1185">Reference proteome</keyword>
<evidence type="ECO:0000256" key="1">
    <source>
        <dbReference type="SAM" id="Phobius"/>
    </source>
</evidence>
<feature type="transmembrane region" description="Helical" evidence="1">
    <location>
        <begin position="157"/>
        <end position="181"/>
    </location>
</feature>